<reference evidence="1 2" key="1">
    <citation type="submission" date="2019-02" db="EMBL/GenBank/DDBJ databases">
        <title>Draft genome sequence of Muricauda sp. 176CP4-71.</title>
        <authorList>
            <person name="Park J.-S."/>
        </authorList>
    </citation>
    <scope>NUCLEOTIDE SEQUENCE [LARGE SCALE GENOMIC DNA]</scope>
    <source>
        <strain evidence="1 2">176CP4-71</strain>
    </source>
</reference>
<proteinExistence type="predicted"/>
<dbReference type="OrthoDB" id="1437851at2"/>
<organism evidence="1 2">
    <name type="scientific">Flagellimonas allohymeniacidonis</name>
    <dbReference type="NCBI Taxonomy" id="2517819"/>
    <lineage>
        <taxon>Bacteria</taxon>
        <taxon>Pseudomonadati</taxon>
        <taxon>Bacteroidota</taxon>
        <taxon>Flavobacteriia</taxon>
        <taxon>Flavobacteriales</taxon>
        <taxon>Flavobacteriaceae</taxon>
        <taxon>Flagellimonas</taxon>
    </lineage>
</organism>
<accession>A0A4Q8QMJ8</accession>
<protein>
    <recommendedName>
        <fullName evidence="3">Lipocalin-like domain-containing protein</fullName>
    </recommendedName>
</protein>
<gene>
    <name evidence="1" type="ORF">EW142_06975</name>
</gene>
<dbReference type="AlphaFoldDB" id="A0A4Q8QMJ8"/>
<evidence type="ECO:0000313" key="1">
    <source>
        <dbReference type="EMBL" id="TAI49536.1"/>
    </source>
</evidence>
<dbReference type="RefSeq" id="WP_130611609.1">
    <property type="nucleotide sequence ID" value="NZ_SGIU01000001.1"/>
</dbReference>
<evidence type="ECO:0000313" key="2">
    <source>
        <dbReference type="Proteomes" id="UP000291981"/>
    </source>
</evidence>
<dbReference type="Proteomes" id="UP000291981">
    <property type="component" value="Unassembled WGS sequence"/>
</dbReference>
<dbReference type="EMBL" id="SGIU01000001">
    <property type="protein sequence ID" value="TAI49536.1"/>
    <property type="molecule type" value="Genomic_DNA"/>
</dbReference>
<evidence type="ECO:0008006" key="3">
    <source>
        <dbReference type="Google" id="ProtNLM"/>
    </source>
</evidence>
<keyword evidence="2" id="KW-1185">Reference proteome</keyword>
<name>A0A4Q8QMJ8_9FLAO</name>
<sequence>MKKLFSLLAIVSIIAVSNCTDIPENNDPILGVWVRATAGAEEAKSNNITKEEWIFNDVFLGRYQSYSGSDLVFYTDFKWSEENGTYTIIYSGTNIETVTVSLEEANSPETLALQNGDIFATRD</sequence>
<comment type="caution">
    <text evidence="1">The sequence shown here is derived from an EMBL/GenBank/DDBJ whole genome shotgun (WGS) entry which is preliminary data.</text>
</comment>